<dbReference type="EMBL" id="BAABCW010000011">
    <property type="protein sequence ID" value="GAA3511730.1"/>
    <property type="molecule type" value="Genomic_DNA"/>
</dbReference>
<comment type="caution">
    <text evidence="1">The sequence shown here is derived from an EMBL/GenBank/DDBJ whole genome shotgun (WGS) entry which is preliminary data.</text>
</comment>
<accession>A0ABP6UNX7</accession>
<organism evidence="1 2">
    <name type="scientific">Aquimarina addita</name>
    <dbReference type="NCBI Taxonomy" id="870485"/>
    <lineage>
        <taxon>Bacteria</taxon>
        <taxon>Pseudomonadati</taxon>
        <taxon>Bacteroidota</taxon>
        <taxon>Flavobacteriia</taxon>
        <taxon>Flavobacteriales</taxon>
        <taxon>Flavobacteriaceae</taxon>
        <taxon>Aquimarina</taxon>
    </lineage>
</organism>
<name>A0ABP6UNX7_9FLAO</name>
<gene>
    <name evidence="1" type="ORF">GCM10022393_26810</name>
</gene>
<evidence type="ECO:0000313" key="2">
    <source>
        <dbReference type="Proteomes" id="UP001500459"/>
    </source>
</evidence>
<reference evidence="2" key="1">
    <citation type="journal article" date="2019" name="Int. J. Syst. Evol. Microbiol.">
        <title>The Global Catalogue of Microorganisms (GCM) 10K type strain sequencing project: providing services to taxonomists for standard genome sequencing and annotation.</title>
        <authorList>
            <consortium name="The Broad Institute Genomics Platform"/>
            <consortium name="The Broad Institute Genome Sequencing Center for Infectious Disease"/>
            <person name="Wu L."/>
            <person name="Ma J."/>
        </authorList>
    </citation>
    <scope>NUCLEOTIDE SEQUENCE [LARGE SCALE GENOMIC DNA]</scope>
    <source>
        <strain evidence="2">JCM 17106</strain>
    </source>
</reference>
<sequence>MNQHDKRIYNLGYINGWLANMARINDKTNHGYDFRLTKFEKTDQSLEEQLSVIFDPICTSFNLEKIKNPREYLIKSMLEYWFFEFQEKPFSNIFLSDRKNNFSLSDDDWKKEWVEEFLEVLLYTVSSDETYHLTVGKTKGFYVCASSEIIFVNKQEIFHLHFSVSD</sequence>
<dbReference type="Proteomes" id="UP001500459">
    <property type="component" value="Unassembled WGS sequence"/>
</dbReference>
<protein>
    <submittedName>
        <fullName evidence="1">Uncharacterized protein</fullName>
    </submittedName>
</protein>
<proteinExistence type="predicted"/>
<evidence type="ECO:0000313" key="1">
    <source>
        <dbReference type="EMBL" id="GAA3511730.1"/>
    </source>
</evidence>
<keyword evidence="2" id="KW-1185">Reference proteome</keyword>
<dbReference type="RefSeq" id="WP_344928214.1">
    <property type="nucleotide sequence ID" value="NZ_BAABCW010000011.1"/>
</dbReference>